<dbReference type="EMBL" id="BSYO01000003">
    <property type="protein sequence ID" value="GMH02428.1"/>
    <property type="molecule type" value="Genomic_DNA"/>
</dbReference>
<keyword evidence="1" id="KW-1133">Transmembrane helix</keyword>
<dbReference type="Proteomes" id="UP001279734">
    <property type="component" value="Unassembled WGS sequence"/>
</dbReference>
<evidence type="ECO:0000313" key="2">
    <source>
        <dbReference type="EMBL" id="GMH02428.1"/>
    </source>
</evidence>
<accession>A0AAD3XEX0</accession>
<comment type="caution">
    <text evidence="2">The sequence shown here is derived from an EMBL/GenBank/DDBJ whole genome shotgun (WGS) entry which is preliminary data.</text>
</comment>
<reference evidence="2" key="1">
    <citation type="submission" date="2023-05" db="EMBL/GenBank/DDBJ databases">
        <title>Nepenthes gracilis genome sequencing.</title>
        <authorList>
            <person name="Fukushima K."/>
        </authorList>
    </citation>
    <scope>NUCLEOTIDE SEQUENCE</scope>
    <source>
        <strain evidence="2">SING2019-196</strain>
    </source>
</reference>
<keyword evidence="3" id="KW-1185">Reference proteome</keyword>
<proteinExistence type="predicted"/>
<dbReference type="AlphaFoldDB" id="A0AAD3XEX0"/>
<evidence type="ECO:0000256" key="1">
    <source>
        <dbReference type="SAM" id="Phobius"/>
    </source>
</evidence>
<gene>
    <name evidence="2" type="ORF">Nepgr_004267</name>
</gene>
<evidence type="ECO:0000313" key="3">
    <source>
        <dbReference type="Proteomes" id="UP001279734"/>
    </source>
</evidence>
<keyword evidence="1" id="KW-0812">Transmembrane</keyword>
<organism evidence="2 3">
    <name type="scientific">Nepenthes gracilis</name>
    <name type="common">Slender pitcher plant</name>
    <dbReference type="NCBI Taxonomy" id="150966"/>
    <lineage>
        <taxon>Eukaryota</taxon>
        <taxon>Viridiplantae</taxon>
        <taxon>Streptophyta</taxon>
        <taxon>Embryophyta</taxon>
        <taxon>Tracheophyta</taxon>
        <taxon>Spermatophyta</taxon>
        <taxon>Magnoliopsida</taxon>
        <taxon>eudicotyledons</taxon>
        <taxon>Gunneridae</taxon>
        <taxon>Pentapetalae</taxon>
        <taxon>Caryophyllales</taxon>
        <taxon>Nepenthaceae</taxon>
        <taxon>Nepenthes</taxon>
    </lineage>
</organism>
<feature type="transmembrane region" description="Helical" evidence="1">
    <location>
        <begin position="20"/>
        <end position="40"/>
    </location>
</feature>
<keyword evidence="1" id="KW-0472">Membrane</keyword>
<sequence length="69" mass="7728">MNGAPPSSMLLADSKWSVYIFPFALGTSQFPYSCLFIPLLSAIFHSTKLQICIVMCESLRTYWLLSCST</sequence>
<name>A0AAD3XEX0_NEPGR</name>
<protein>
    <submittedName>
        <fullName evidence="2">Uncharacterized protein</fullName>
    </submittedName>
</protein>